<dbReference type="HAMAP" id="MF_04137">
    <property type="entry name" value="I_SPANIN_LAMBDA"/>
    <property type="match status" value="1"/>
</dbReference>
<dbReference type="Proteomes" id="UP000037564">
    <property type="component" value="Unassembled WGS sequence"/>
</dbReference>
<dbReference type="RefSeq" id="WP_040090490.1">
    <property type="nucleotide sequence ID" value="NZ_BGBI01000021.1"/>
</dbReference>
<comment type="caution">
    <text evidence="1">The sequence shown here is derived from an EMBL/GenBank/DDBJ whole genome shotgun (WGS) entry which is preliminary data.</text>
</comment>
<reference evidence="1 2" key="1">
    <citation type="submission" date="2015-07" db="EMBL/GenBank/DDBJ databases">
        <title>Genome sequences of 64 non-O157:H7 Shiga toxin-producing Escherichia coli strains.</title>
        <authorList>
            <person name="Gonzalez-Escalona N."/>
            <person name="Toro M."/>
            <person name="Timme R."/>
            <person name="Payne J."/>
        </authorList>
    </citation>
    <scope>NUCLEOTIDE SEQUENCE [LARGE SCALE GENOMIC DNA]</scope>
    <source>
        <strain evidence="1 2">CFSAN026843</strain>
    </source>
</reference>
<dbReference type="Pfam" id="PF03245">
    <property type="entry name" value="Phage_lysis"/>
    <property type="match status" value="1"/>
</dbReference>
<name>A0A0B0VGF2_ECOLX</name>
<protein>
    <submittedName>
        <fullName evidence="1">Endopeptidase</fullName>
    </submittedName>
</protein>
<gene>
    <name evidence="1" type="ORF">WR15_08055</name>
</gene>
<dbReference type="PATRIC" id="fig|562.7396.peg.1490"/>
<dbReference type="InterPro" id="IPR004929">
    <property type="entry name" value="I-spanin"/>
</dbReference>
<sequence>MSRVAAIIYALVICTIVCLSWAVNHYRDNAIAYKEQRDKKVSELKQAIATIADMQQRQRDVAALDAKYSRELANAKAENETLRADVAAGRKRLRVNASCSAAVREATGPTSVDNATIPRLADTAERDYFTLRDRLMTMQMQLEGAQEYIRTQCIK</sequence>
<dbReference type="GO" id="GO:0044659">
    <property type="term" value="P:viral release from host cell by cytolysis"/>
    <property type="evidence" value="ECO:0007669"/>
    <property type="project" value="InterPro"/>
</dbReference>
<accession>A0A0B0VGF2</accession>
<proteinExistence type="inferred from homology"/>
<dbReference type="AlphaFoldDB" id="A0A0B0VGF2"/>
<evidence type="ECO:0000313" key="2">
    <source>
        <dbReference type="Proteomes" id="UP000037564"/>
    </source>
</evidence>
<organism evidence="1 2">
    <name type="scientific">Escherichia coli</name>
    <dbReference type="NCBI Taxonomy" id="562"/>
    <lineage>
        <taxon>Bacteria</taxon>
        <taxon>Pseudomonadati</taxon>
        <taxon>Pseudomonadota</taxon>
        <taxon>Gammaproteobacteria</taxon>
        <taxon>Enterobacterales</taxon>
        <taxon>Enterobacteriaceae</taxon>
        <taxon>Escherichia</taxon>
    </lineage>
</organism>
<evidence type="ECO:0000313" key="1">
    <source>
        <dbReference type="EMBL" id="KNF70441.1"/>
    </source>
</evidence>
<dbReference type="EMBL" id="LGZN01000020">
    <property type="protein sequence ID" value="KNF70441.1"/>
    <property type="molecule type" value="Genomic_DNA"/>
</dbReference>